<dbReference type="NCBIfam" id="TIGR01730">
    <property type="entry name" value="RND_mfp"/>
    <property type="match status" value="1"/>
</dbReference>
<evidence type="ECO:0000259" key="5">
    <source>
        <dbReference type="Pfam" id="PF25954"/>
    </source>
</evidence>
<keyword evidence="10" id="KW-1185">Reference proteome</keyword>
<dbReference type="EMBL" id="VNWK01000009">
    <property type="protein sequence ID" value="TXJ99784.1"/>
    <property type="molecule type" value="Genomic_DNA"/>
</dbReference>
<evidence type="ECO:0000313" key="8">
    <source>
        <dbReference type="EMBL" id="TXJ99784.1"/>
    </source>
</evidence>
<feature type="transmembrane region" description="Helical" evidence="2">
    <location>
        <begin position="6"/>
        <end position="23"/>
    </location>
</feature>
<reference evidence="8 10" key="2">
    <citation type="submission" date="2019-07" db="EMBL/GenBank/DDBJ databases">
        <title>Draft genome of two Muricauda strains isolated from deep sea.</title>
        <authorList>
            <person name="Sun C."/>
        </authorList>
    </citation>
    <scope>NUCLEOTIDE SEQUENCE [LARGE SCALE GENOMIC DNA]</scope>
    <source>
        <strain evidence="8 10">72</strain>
    </source>
</reference>
<sequence length="358" mass="38854">MKVKHIVYILLVVGIGALIAYRIKSNAEIGNNMDFGPRVTTVSGMILKPQVFKDNISISGTLEANEQIEIRSEVSGVVESINFKEGSKVSQGQVLLKVNDIELQAQLSKAQTAKKLASENERRAKLLLEKQAISQEEYDIASADYQSASSEADLIAAQLSKTTIRAPFSGTIGLRSISMGTYVTPSTVIAKLVNTDDLKITFSVPEKYASQVSVGTVLTFTTSDSEEEYNATIYAIDPEVDITTRTLRMRAITDNRVNGLYPGAYASVKLPLATINDALLVPSEALIPVQNGKRIFVYQNGKAKEVDVQIGARTGKAVRVLTNLQAGDTILTYGVMALKDGSPVKVKLEEFESLTNVQ</sequence>
<evidence type="ECO:0000313" key="7">
    <source>
        <dbReference type="EMBL" id="RIV46993.1"/>
    </source>
</evidence>
<dbReference type="GO" id="GO:0015562">
    <property type="term" value="F:efflux transmembrane transporter activity"/>
    <property type="evidence" value="ECO:0007669"/>
    <property type="project" value="TreeGrafter"/>
</dbReference>
<evidence type="ECO:0000313" key="10">
    <source>
        <dbReference type="Proteomes" id="UP000321621"/>
    </source>
</evidence>
<dbReference type="GO" id="GO:1990281">
    <property type="term" value="C:efflux pump complex"/>
    <property type="evidence" value="ECO:0007669"/>
    <property type="project" value="TreeGrafter"/>
</dbReference>
<dbReference type="Pfam" id="PF25954">
    <property type="entry name" value="Beta-barrel_RND_2"/>
    <property type="match status" value="1"/>
</dbReference>
<evidence type="ECO:0000259" key="6">
    <source>
        <dbReference type="Pfam" id="PF25989"/>
    </source>
</evidence>
<dbReference type="SUPFAM" id="SSF111369">
    <property type="entry name" value="HlyD-like secretion proteins"/>
    <property type="match status" value="1"/>
</dbReference>
<evidence type="ECO:0000256" key="2">
    <source>
        <dbReference type="SAM" id="Phobius"/>
    </source>
</evidence>
<organism evidence="7 9">
    <name type="scientific">Flagellimonas pelagia</name>
    <dbReference type="NCBI Taxonomy" id="2306998"/>
    <lineage>
        <taxon>Bacteria</taxon>
        <taxon>Pseudomonadati</taxon>
        <taxon>Bacteroidota</taxon>
        <taxon>Flavobacteriia</taxon>
        <taxon>Flavobacteriales</taxon>
        <taxon>Flavobacteriaceae</taxon>
        <taxon>Flagellimonas</taxon>
    </lineage>
</organism>
<dbReference type="Gene3D" id="1.10.287.470">
    <property type="entry name" value="Helix hairpin bin"/>
    <property type="match status" value="1"/>
</dbReference>
<dbReference type="RefSeq" id="WP_119646124.1">
    <property type="nucleotide sequence ID" value="NZ_QXFI01000009.1"/>
</dbReference>
<evidence type="ECO:0000313" key="9">
    <source>
        <dbReference type="Proteomes" id="UP000266691"/>
    </source>
</evidence>
<comment type="similarity">
    <text evidence="1">Belongs to the membrane fusion protein (MFP) (TC 8.A.1) family.</text>
</comment>
<dbReference type="OrthoDB" id="9806939at2"/>
<dbReference type="InterPro" id="IPR058792">
    <property type="entry name" value="Beta-barrel_RND_2"/>
</dbReference>
<dbReference type="PANTHER" id="PTHR30469:SF36">
    <property type="entry name" value="BLL3903 PROTEIN"/>
    <property type="match status" value="1"/>
</dbReference>
<dbReference type="AlphaFoldDB" id="A0A3A1NL54"/>
<dbReference type="PANTHER" id="PTHR30469">
    <property type="entry name" value="MULTIDRUG RESISTANCE PROTEIN MDTA"/>
    <property type="match status" value="1"/>
</dbReference>
<dbReference type="Proteomes" id="UP000321621">
    <property type="component" value="Unassembled WGS sequence"/>
</dbReference>
<gene>
    <name evidence="7" type="ORF">D2V05_02750</name>
    <name evidence="8" type="ORF">FQ017_02740</name>
</gene>
<keyword evidence="2" id="KW-0812">Transmembrane</keyword>
<dbReference type="Pfam" id="PF25917">
    <property type="entry name" value="BSH_RND"/>
    <property type="match status" value="1"/>
</dbReference>
<evidence type="ECO:0000259" key="4">
    <source>
        <dbReference type="Pfam" id="PF25917"/>
    </source>
</evidence>
<keyword evidence="2" id="KW-1133">Transmembrane helix</keyword>
<dbReference type="Gene3D" id="2.40.50.100">
    <property type="match status" value="1"/>
</dbReference>
<reference evidence="7 9" key="1">
    <citation type="submission" date="2018-08" db="EMBL/GenBank/DDBJ databases">
        <title>Proposal of Muricauda 72 sp.nov. and Muricauda NH166 sp.nov., isolated from seawater.</title>
        <authorList>
            <person name="Cheng H."/>
            <person name="Wu Y.-H."/>
            <person name="Guo L.-L."/>
            <person name="Xu X.-W."/>
        </authorList>
    </citation>
    <scope>NUCLEOTIDE SEQUENCE [LARGE SCALE GENOMIC DNA]</scope>
    <source>
        <strain evidence="7 9">72</strain>
    </source>
</reference>
<dbReference type="Pfam" id="PF25876">
    <property type="entry name" value="HH_MFP_RND"/>
    <property type="match status" value="1"/>
</dbReference>
<dbReference type="InterPro" id="IPR058637">
    <property type="entry name" value="YknX-like_C"/>
</dbReference>
<comment type="caution">
    <text evidence="7">The sequence shown here is derived from an EMBL/GenBank/DDBJ whole genome shotgun (WGS) entry which is preliminary data.</text>
</comment>
<dbReference type="InterPro" id="IPR006143">
    <property type="entry name" value="RND_pump_MFP"/>
</dbReference>
<dbReference type="InterPro" id="IPR058625">
    <property type="entry name" value="MdtA-like_BSH"/>
</dbReference>
<evidence type="ECO:0000259" key="3">
    <source>
        <dbReference type="Pfam" id="PF25876"/>
    </source>
</evidence>
<protein>
    <submittedName>
        <fullName evidence="7">Efflux RND transporter periplasmic adaptor subunit</fullName>
    </submittedName>
</protein>
<feature type="domain" description="CusB-like beta-barrel" evidence="5">
    <location>
        <begin position="200"/>
        <end position="270"/>
    </location>
</feature>
<accession>A0A3A1NL54</accession>
<feature type="domain" description="Multidrug resistance protein MdtA-like alpha-helical hairpin" evidence="3">
    <location>
        <begin position="102"/>
        <end position="158"/>
    </location>
</feature>
<dbReference type="Proteomes" id="UP000266691">
    <property type="component" value="Unassembled WGS sequence"/>
</dbReference>
<evidence type="ECO:0000256" key="1">
    <source>
        <dbReference type="ARBA" id="ARBA00009477"/>
    </source>
</evidence>
<dbReference type="Pfam" id="PF25989">
    <property type="entry name" value="YknX_C"/>
    <property type="match status" value="1"/>
</dbReference>
<keyword evidence="2" id="KW-0472">Membrane</keyword>
<dbReference type="Gene3D" id="2.40.30.170">
    <property type="match status" value="1"/>
</dbReference>
<proteinExistence type="inferred from homology"/>
<feature type="domain" description="YknX-like C-terminal permuted SH3-like" evidence="6">
    <location>
        <begin position="279"/>
        <end position="346"/>
    </location>
</feature>
<dbReference type="Gene3D" id="2.40.420.20">
    <property type="match status" value="1"/>
</dbReference>
<feature type="domain" description="Multidrug resistance protein MdtA-like barrel-sandwich hybrid" evidence="4">
    <location>
        <begin position="66"/>
        <end position="187"/>
    </location>
</feature>
<name>A0A3A1NL54_9FLAO</name>
<dbReference type="InterPro" id="IPR058624">
    <property type="entry name" value="MdtA-like_HH"/>
</dbReference>
<dbReference type="EMBL" id="QXFI01000009">
    <property type="protein sequence ID" value="RIV46993.1"/>
    <property type="molecule type" value="Genomic_DNA"/>
</dbReference>